<protein>
    <submittedName>
        <fullName evidence="1">Uncharacterized protein</fullName>
    </submittedName>
</protein>
<name>A0A0E9TW89_ANGAN</name>
<organism evidence="1">
    <name type="scientific">Anguilla anguilla</name>
    <name type="common">European freshwater eel</name>
    <name type="synonym">Muraena anguilla</name>
    <dbReference type="NCBI Taxonomy" id="7936"/>
    <lineage>
        <taxon>Eukaryota</taxon>
        <taxon>Metazoa</taxon>
        <taxon>Chordata</taxon>
        <taxon>Craniata</taxon>
        <taxon>Vertebrata</taxon>
        <taxon>Euteleostomi</taxon>
        <taxon>Actinopterygii</taxon>
        <taxon>Neopterygii</taxon>
        <taxon>Teleostei</taxon>
        <taxon>Anguilliformes</taxon>
        <taxon>Anguillidae</taxon>
        <taxon>Anguilla</taxon>
    </lineage>
</organism>
<reference evidence="1" key="2">
    <citation type="journal article" date="2015" name="Fish Shellfish Immunol.">
        <title>Early steps in the European eel (Anguilla anguilla)-Vibrio vulnificus interaction in the gills: Role of the RtxA13 toxin.</title>
        <authorList>
            <person name="Callol A."/>
            <person name="Pajuelo D."/>
            <person name="Ebbesson L."/>
            <person name="Teles M."/>
            <person name="MacKenzie S."/>
            <person name="Amaro C."/>
        </authorList>
    </citation>
    <scope>NUCLEOTIDE SEQUENCE</scope>
</reference>
<proteinExistence type="predicted"/>
<dbReference type="EMBL" id="GBXM01050643">
    <property type="protein sequence ID" value="JAH57934.1"/>
    <property type="molecule type" value="Transcribed_RNA"/>
</dbReference>
<reference evidence="1" key="1">
    <citation type="submission" date="2014-11" db="EMBL/GenBank/DDBJ databases">
        <authorList>
            <person name="Amaro Gonzalez C."/>
        </authorList>
    </citation>
    <scope>NUCLEOTIDE SEQUENCE</scope>
</reference>
<evidence type="ECO:0000313" key="1">
    <source>
        <dbReference type="EMBL" id="JAH57934.1"/>
    </source>
</evidence>
<sequence>MIMRWTVVSPPENGKCVKILSTLIVV</sequence>
<dbReference type="AlphaFoldDB" id="A0A0E9TW89"/>
<accession>A0A0E9TW89</accession>